<dbReference type="HAMAP" id="MF_02078">
    <property type="entry name" value="MurJ_MviN"/>
    <property type="match status" value="1"/>
</dbReference>
<feature type="transmembrane region" description="Helical" evidence="10">
    <location>
        <begin position="277"/>
        <end position="295"/>
    </location>
</feature>
<keyword evidence="6 10" id="KW-1133">Transmembrane helix</keyword>
<dbReference type="UniPathway" id="UPA00219"/>
<organism evidence="12 13">
    <name type="scientific">Hyphomicrobium album</name>
    <dbReference type="NCBI Taxonomy" id="2665159"/>
    <lineage>
        <taxon>Bacteria</taxon>
        <taxon>Pseudomonadati</taxon>
        <taxon>Pseudomonadota</taxon>
        <taxon>Alphaproteobacteria</taxon>
        <taxon>Hyphomicrobiales</taxon>
        <taxon>Hyphomicrobiaceae</taxon>
        <taxon>Hyphomicrobium</taxon>
    </lineage>
</organism>
<dbReference type="EMBL" id="WMBQ01000001">
    <property type="protein sequence ID" value="MTD94625.1"/>
    <property type="molecule type" value="Genomic_DNA"/>
</dbReference>
<feature type="transmembrane region" description="Helical" evidence="10">
    <location>
        <begin position="90"/>
        <end position="113"/>
    </location>
</feature>
<keyword evidence="10 11" id="KW-0813">Transport</keyword>
<keyword evidence="10" id="KW-0997">Cell inner membrane</keyword>
<dbReference type="Proteomes" id="UP000440694">
    <property type="component" value="Unassembled WGS sequence"/>
</dbReference>
<dbReference type="NCBIfam" id="TIGR01695">
    <property type="entry name" value="murJ_mviN"/>
    <property type="match status" value="1"/>
</dbReference>
<dbReference type="PIRSF" id="PIRSF002869">
    <property type="entry name" value="MviN"/>
    <property type="match status" value="1"/>
</dbReference>
<feature type="transmembrane region" description="Helical" evidence="10">
    <location>
        <begin position="233"/>
        <end position="257"/>
    </location>
</feature>
<dbReference type="GO" id="GO:0009252">
    <property type="term" value="P:peptidoglycan biosynthetic process"/>
    <property type="evidence" value="ECO:0007669"/>
    <property type="project" value="UniProtKB-UniRule"/>
</dbReference>
<feature type="transmembrane region" description="Helical" evidence="10">
    <location>
        <begin position="386"/>
        <end position="408"/>
    </location>
</feature>
<dbReference type="PRINTS" id="PR01806">
    <property type="entry name" value="VIRFACTRMVIN"/>
</dbReference>
<evidence type="ECO:0000256" key="7">
    <source>
        <dbReference type="ARBA" id="ARBA00023136"/>
    </source>
</evidence>
<dbReference type="InterPro" id="IPR004268">
    <property type="entry name" value="MurJ"/>
</dbReference>
<evidence type="ECO:0000256" key="6">
    <source>
        <dbReference type="ARBA" id="ARBA00022989"/>
    </source>
</evidence>
<evidence type="ECO:0000256" key="8">
    <source>
        <dbReference type="ARBA" id="ARBA00060041"/>
    </source>
</evidence>
<dbReference type="GO" id="GO:0005886">
    <property type="term" value="C:plasma membrane"/>
    <property type="evidence" value="ECO:0007669"/>
    <property type="project" value="UniProtKB-SubCell"/>
</dbReference>
<feature type="transmembrane region" description="Helical" evidence="10">
    <location>
        <begin position="189"/>
        <end position="212"/>
    </location>
</feature>
<comment type="function">
    <text evidence="8 10 11">Involved in peptidoglycan biosynthesis. Transports lipid-linked peptidoglycan precursors from the inner to the outer leaflet of the cytoplasmic membrane.</text>
</comment>
<comment type="similarity">
    <text evidence="9 10 11">Belongs to the MurJ/MviN family.</text>
</comment>
<dbReference type="CDD" id="cd13123">
    <property type="entry name" value="MATE_MurJ_like"/>
    <property type="match status" value="1"/>
</dbReference>
<feature type="transmembrane region" description="Helical" evidence="10">
    <location>
        <begin position="133"/>
        <end position="151"/>
    </location>
</feature>
<keyword evidence="5 10" id="KW-0573">Peptidoglycan synthesis</keyword>
<dbReference type="Pfam" id="PF03023">
    <property type="entry name" value="MurJ"/>
    <property type="match status" value="1"/>
</dbReference>
<feature type="transmembrane region" description="Helical" evidence="10">
    <location>
        <begin position="163"/>
        <end position="183"/>
    </location>
</feature>
<gene>
    <name evidence="10 12" type="primary">murJ</name>
    <name evidence="12" type="ORF">GIW81_09810</name>
</gene>
<keyword evidence="13" id="KW-1185">Reference proteome</keyword>
<keyword evidence="2 10" id="KW-1003">Cell membrane</keyword>
<feature type="transmembrane region" description="Helical" evidence="10">
    <location>
        <begin position="21"/>
        <end position="44"/>
    </location>
</feature>
<dbReference type="GO" id="GO:0034204">
    <property type="term" value="P:lipid translocation"/>
    <property type="evidence" value="ECO:0007669"/>
    <property type="project" value="TreeGrafter"/>
</dbReference>
<evidence type="ECO:0000256" key="3">
    <source>
        <dbReference type="ARBA" id="ARBA00022692"/>
    </source>
</evidence>
<keyword evidence="10 11" id="KW-0961">Cell wall biogenesis/degradation</keyword>
<evidence type="ECO:0000256" key="10">
    <source>
        <dbReference type="HAMAP-Rule" id="MF_02078"/>
    </source>
</evidence>
<feature type="transmembrane region" description="Helical" evidence="10">
    <location>
        <begin position="414"/>
        <end position="436"/>
    </location>
</feature>
<keyword evidence="7 10" id="KW-0472">Membrane</keyword>
<evidence type="ECO:0000256" key="1">
    <source>
        <dbReference type="ARBA" id="ARBA00004651"/>
    </source>
</evidence>
<comment type="pathway">
    <text evidence="10">Cell wall biogenesis; peptidoglycan biosynthesis.</text>
</comment>
<reference evidence="12 13" key="1">
    <citation type="submission" date="2019-11" db="EMBL/GenBank/DDBJ databases">
        <title>Identification of a novel strain.</title>
        <authorList>
            <person name="Xu Q."/>
            <person name="Wang G."/>
        </authorList>
    </citation>
    <scope>NUCLEOTIDE SEQUENCE [LARGE SCALE GENOMIC DNA]</scope>
    <source>
        <strain evidence="13">xq</strain>
    </source>
</reference>
<evidence type="ECO:0000256" key="2">
    <source>
        <dbReference type="ARBA" id="ARBA00022475"/>
    </source>
</evidence>
<keyword evidence="4 10" id="KW-0133">Cell shape</keyword>
<comment type="subcellular location">
    <subcellularLocation>
        <location evidence="10">Cell inner membrane</location>
        <topology evidence="10">Multi-pass membrane protein</topology>
    </subcellularLocation>
    <subcellularLocation>
        <location evidence="1">Cell membrane</location>
        <topology evidence="1">Multi-pass membrane protein</topology>
    </subcellularLocation>
</comment>
<evidence type="ECO:0000313" key="13">
    <source>
        <dbReference type="Proteomes" id="UP000440694"/>
    </source>
</evidence>
<dbReference type="GO" id="GO:0071555">
    <property type="term" value="P:cell wall organization"/>
    <property type="evidence" value="ECO:0007669"/>
    <property type="project" value="UniProtKB-UniRule"/>
</dbReference>
<feature type="transmembrane region" description="Helical" evidence="10">
    <location>
        <begin position="316"/>
        <end position="340"/>
    </location>
</feature>
<dbReference type="InterPro" id="IPR051050">
    <property type="entry name" value="Lipid_II_flippase_MurJ/MviN"/>
</dbReference>
<dbReference type="GO" id="GO:0015648">
    <property type="term" value="F:lipid-linked peptidoglycan transporter activity"/>
    <property type="evidence" value="ECO:0007669"/>
    <property type="project" value="UniProtKB-UniRule"/>
</dbReference>
<feature type="transmembrane region" description="Helical" evidence="10">
    <location>
        <begin position="457"/>
        <end position="477"/>
    </location>
</feature>
<keyword evidence="3 10" id="KW-0812">Transmembrane</keyword>
<feature type="transmembrane region" description="Helical" evidence="10">
    <location>
        <begin position="352"/>
        <end position="374"/>
    </location>
</feature>
<dbReference type="GO" id="GO:0008360">
    <property type="term" value="P:regulation of cell shape"/>
    <property type="evidence" value="ECO:0007669"/>
    <property type="project" value="UniProtKB-UniRule"/>
</dbReference>
<dbReference type="RefSeq" id="WP_154739022.1">
    <property type="nucleotide sequence ID" value="NZ_WMBQ01000001.1"/>
</dbReference>
<feature type="transmembrane region" description="Helical" evidence="10">
    <location>
        <begin position="489"/>
        <end position="513"/>
    </location>
</feature>
<protein>
    <recommendedName>
        <fullName evidence="10">Probable lipid II flippase MurJ</fullName>
    </recommendedName>
</protein>
<comment type="caution">
    <text evidence="12">The sequence shown here is derived from an EMBL/GenBank/DDBJ whole genome shotgun (WGS) entry which is preliminary data.</text>
</comment>
<evidence type="ECO:0000256" key="11">
    <source>
        <dbReference type="PIRNR" id="PIRNR002869"/>
    </source>
</evidence>
<proteinExistence type="inferred from homology"/>
<dbReference type="AlphaFoldDB" id="A0A6I3KG73"/>
<evidence type="ECO:0000256" key="5">
    <source>
        <dbReference type="ARBA" id="ARBA00022984"/>
    </source>
</evidence>
<accession>A0A6I3KG73</accession>
<evidence type="ECO:0000313" key="12">
    <source>
        <dbReference type="EMBL" id="MTD94625.1"/>
    </source>
</evidence>
<name>A0A6I3KG73_9HYPH</name>
<dbReference type="PANTHER" id="PTHR47019">
    <property type="entry name" value="LIPID II FLIPPASE MURJ"/>
    <property type="match status" value="1"/>
</dbReference>
<sequence>MKLYRSFATVGGLTLLSRVFGFLRDILIAAILGSGAVADAFFVAFRFPNLFRRLFGEGAFNAAFVPLFAKRLEGEGREVARQFAEEAMAGLVFILLILTIIAEITMPFLMYGLAPGFSANPEKFDLAVLLTRITMPYLLCMSLVALMSGVLNSFGKFVESSSVSIVLNGVMMIATLIGMALGYQNEPMAGVIQAWGVFVAGILQLALLMDGLRRNNIWLKLRWPRMSEGMRRLIRLGIPGVIAGGVTQINIVIGTVIASMQNGAVSYLYYADRLYELPLAIVGIAIGVVLLPDVARHLRAENHEAVMDSQNRSLEFAALLTLPAAVALAVVPTPIVAALFERGAFTATDTPATAWALGIFAIGLPSFVLIKVFSPAYFAREDTRTPMVYATISLTANTIGSIALFFLFRSYGWMPHLGIAVATTLGGYLNAGLLYATLAKNGHFVADTRLKRNLPRILLASAIMGAVLWLIADFLGSKFEPPTPELERALALTVLVGAGFLAYAVAVFATGALDGKQLKRFLTRRTPPPGPT</sequence>
<dbReference type="PANTHER" id="PTHR47019:SF1">
    <property type="entry name" value="LIPID II FLIPPASE MURJ"/>
    <property type="match status" value="1"/>
</dbReference>
<evidence type="ECO:0000256" key="4">
    <source>
        <dbReference type="ARBA" id="ARBA00022960"/>
    </source>
</evidence>
<evidence type="ECO:0000256" key="9">
    <source>
        <dbReference type="ARBA" id="ARBA00061532"/>
    </source>
</evidence>